<protein>
    <submittedName>
        <fullName evidence="1">Uncharacterized protein</fullName>
    </submittedName>
</protein>
<dbReference type="AlphaFoldDB" id="A0A6J8BNC5"/>
<gene>
    <name evidence="1" type="ORF">MCOR_21023</name>
</gene>
<reference evidence="1 2" key="1">
    <citation type="submission" date="2020-06" db="EMBL/GenBank/DDBJ databases">
        <authorList>
            <person name="Li R."/>
            <person name="Bekaert M."/>
        </authorList>
    </citation>
    <scope>NUCLEOTIDE SEQUENCE [LARGE SCALE GENOMIC DNA]</scope>
    <source>
        <strain evidence="2">wild</strain>
    </source>
</reference>
<dbReference type="OrthoDB" id="10406144at2759"/>
<accession>A0A6J8BNC5</accession>
<proteinExistence type="predicted"/>
<keyword evidence="2" id="KW-1185">Reference proteome</keyword>
<sequence length="195" mass="22545">MLIATHIHQKEHDDSCSRYTIPVRVIYNKQTKYVKEGFIDEVKQRKGEAVMAKVDWLLDADIRKRLEIRQLSIKPPNKDLKHPQNWMPPKSALQQFGKLVQCQLDYFGTIGSHDASLPNFISEGCLSKLDDGSIQIDLGSETFIQDRKSLITIEENTLNEKLRECQQSEKKSRATHSTEREKWQKGTDTIYSKVL</sequence>
<organism evidence="1 2">
    <name type="scientific">Mytilus coruscus</name>
    <name type="common">Sea mussel</name>
    <dbReference type="NCBI Taxonomy" id="42192"/>
    <lineage>
        <taxon>Eukaryota</taxon>
        <taxon>Metazoa</taxon>
        <taxon>Spiralia</taxon>
        <taxon>Lophotrochozoa</taxon>
        <taxon>Mollusca</taxon>
        <taxon>Bivalvia</taxon>
        <taxon>Autobranchia</taxon>
        <taxon>Pteriomorphia</taxon>
        <taxon>Mytilida</taxon>
        <taxon>Mytiloidea</taxon>
        <taxon>Mytilidae</taxon>
        <taxon>Mytilinae</taxon>
        <taxon>Mytilus</taxon>
    </lineage>
</organism>
<evidence type="ECO:0000313" key="1">
    <source>
        <dbReference type="EMBL" id="CAC5385478.1"/>
    </source>
</evidence>
<evidence type="ECO:0000313" key="2">
    <source>
        <dbReference type="Proteomes" id="UP000507470"/>
    </source>
</evidence>
<dbReference type="Proteomes" id="UP000507470">
    <property type="component" value="Unassembled WGS sequence"/>
</dbReference>
<name>A0A6J8BNC5_MYTCO</name>
<dbReference type="EMBL" id="CACVKT020003720">
    <property type="protein sequence ID" value="CAC5385478.1"/>
    <property type="molecule type" value="Genomic_DNA"/>
</dbReference>